<dbReference type="PRINTS" id="PR00081">
    <property type="entry name" value="GDHRDH"/>
</dbReference>
<evidence type="ECO:0000256" key="10">
    <source>
        <dbReference type="ARBA" id="ARBA00047274"/>
    </source>
</evidence>
<dbReference type="InterPro" id="IPR036291">
    <property type="entry name" value="NAD(P)-bd_dom_sf"/>
</dbReference>
<dbReference type="GO" id="GO:0035527">
    <property type="term" value="F:3-hydroxypropionate dehydrogenase (NADP+) activity"/>
    <property type="evidence" value="ECO:0007669"/>
    <property type="project" value="UniProtKB-EC"/>
</dbReference>
<dbReference type="EMBL" id="LBIC01000012">
    <property type="protein sequence ID" value="KKW90182.1"/>
    <property type="molecule type" value="Genomic_DNA"/>
</dbReference>
<keyword evidence="2" id="KW-0560">Oxidoreductase</keyword>
<dbReference type="Pfam" id="PF00106">
    <property type="entry name" value="adh_short"/>
    <property type="match status" value="1"/>
</dbReference>
<gene>
    <name evidence="12" type="ORF">YP76_21565</name>
</gene>
<accession>A0A0M3AJB3</accession>
<evidence type="ECO:0000313" key="13">
    <source>
        <dbReference type="Proteomes" id="UP000033874"/>
    </source>
</evidence>
<dbReference type="Proteomes" id="UP000033874">
    <property type="component" value="Unassembled WGS sequence"/>
</dbReference>
<organism evidence="12 13">
    <name type="scientific">Sphingobium chungbukense</name>
    <dbReference type="NCBI Taxonomy" id="56193"/>
    <lineage>
        <taxon>Bacteria</taxon>
        <taxon>Pseudomonadati</taxon>
        <taxon>Pseudomonadota</taxon>
        <taxon>Alphaproteobacteria</taxon>
        <taxon>Sphingomonadales</taxon>
        <taxon>Sphingomonadaceae</taxon>
        <taxon>Sphingobium</taxon>
    </lineage>
</organism>
<dbReference type="AlphaFoldDB" id="A0A0M3AJB3"/>
<reference evidence="12 13" key="1">
    <citation type="submission" date="2015-04" db="EMBL/GenBank/DDBJ databases">
        <title>Genome sequence of aromatic hydrocarbons-degrading Sphingobium chungbukense DJ77.</title>
        <authorList>
            <person name="Kim Y.-C."/>
            <person name="Chae J.-C."/>
        </authorList>
    </citation>
    <scope>NUCLEOTIDE SEQUENCE [LARGE SCALE GENOMIC DNA]</scope>
    <source>
        <strain evidence="12 13">DJ77</strain>
    </source>
</reference>
<evidence type="ECO:0000256" key="6">
    <source>
        <dbReference type="ARBA" id="ARBA00044065"/>
    </source>
</evidence>
<dbReference type="SUPFAM" id="SSF51735">
    <property type="entry name" value="NAD(P)-binding Rossmann-fold domains"/>
    <property type="match status" value="1"/>
</dbReference>
<name>A0A0M3AJB3_9SPHN</name>
<comment type="caution">
    <text evidence="12">The sequence shown here is derived from an EMBL/GenBank/DDBJ whole genome shotgun (WGS) entry which is preliminary data.</text>
</comment>
<comment type="similarity">
    <text evidence="1 11">Belongs to the short-chain dehydrogenases/reductases (SDR) family.</text>
</comment>
<evidence type="ECO:0000256" key="4">
    <source>
        <dbReference type="ARBA" id="ARBA00044050"/>
    </source>
</evidence>
<dbReference type="PIRSF" id="PIRSF000126">
    <property type="entry name" value="11-beta-HSD1"/>
    <property type="match status" value="1"/>
</dbReference>
<dbReference type="PANTHER" id="PTHR43086:SF3">
    <property type="entry name" value="NADP-DEPENDENT 3-HYDROXY ACID DEHYDROGENASE YDFG"/>
    <property type="match status" value="1"/>
</dbReference>
<evidence type="ECO:0000256" key="9">
    <source>
        <dbReference type="ARBA" id="ARBA00045650"/>
    </source>
</evidence>
<evidence type="ECO:0000313" key="12">
    <source>
        <dbReference type="EMBL" id="KKW90182.1"/>
    </source>
</evidence>
<dbReference type="PROSITE" id="PS00061">
    <property type="entry name" value="ADH_SHORT"/>
    <property type="match status" value="1"/>
</dbReference>
<dbReference type="STRING" id="56193.YP76_21565"/>
<sequence length="266" mass="27709">MAQSEKGTALITGASTGIGAVYADRLAKRGFDLVLVARDQPRLDALAGRLRDQSGVSVEVIAADLTAEADLKTVESRLATGDITLLVNNAGMSLNGGLLDNDAATLSRIIALNVMATTRLASAAGKAFLAAGGGAIINLSSVLALAPESFDGVYSGTKAFLLNLSQSMAAQLEGRNIRVQAVLPGATRTEIWERSGKDVDALPEGFVMEVDDLVDAALTGFDRGETVTIPPLPDEGQWTALQEARLTMGPNLSKSDVAPRYRAAQA</sequence>
<dbReference type="EC" id="1.1.1.381" evidence="5"/>
<comment type="function">
    <text evidence="9">NADP-dependent dehydrogenase with broad substrate specificity acting on 3-hydroxy acids. Catalyzes the NADP-dependent oxidation of L-allo-threonine to L-2-amino-3-keto-butyrate, which is spontaneously decarboxylated into aminoacetone. Also acts on D-threonine, L-serine, D-serine, D-3-hydroxyisobutyrate, L-3-hydroxyisobutyrate, D-glycerate and L-glycerate. Able to catalyze the reduction of the malonic semialdehyde to 3-hydroxypropionic acid. YdfG is apparently supplementing RutE, the presumed malonic semialdehyde reductase involved in pyrimidine degradation since both are able to detoxify malonic semialdehyde.</text>
</comment>
<dbReference type="RefSeq" id="WP_046765802.1">
    <property type="nucleotide sequence ID" value="NZ_LBIC01000012.1"/>
</dbReference>
<evidence type="ECO:0000256" key="8">
    <source>
        <dbReference type="ARBA" id="ARBA00044349"/>
    </source>
</evidence>
<evidence type="ECO:0000256" key="1">
    <source>
        <dbReference type="ARBA" id="ARBA00006484"/>
    </source>
</evidence>
<dbReference type="EC" id="1.1.1.298" evidence="4"/>
<evidence type="ECO:0000256" key="2">
    <source>
        <dbReference type="ARBA" id="ARBA00023002"/>
    </source>
</evidence>
<evidence type="ECO:0000256" key="7">
    <source>
        <dbReference type="ARBA" id="ARBA00044271"/>
    </source>
</evidence>
<dbReference type="PATRIC" id="fig|56193.3.peg.4534"/>
<evidence type="ECO:0000256" key="5">
    <source>
        <dbReference type="ARBA" id="ARBA00044059"/>
    </source>
</evidence>
<comment type="catalytic activity">
    <reaction evidence="3">
        <text>L-allo-threonine + NADP(+) = aminoacetone + CO2 + NADPH</text>
        <dbReference type="Rhea" id="RHEA:43524"/>
        <dbReference type="ChEBI" id="CHEBI:16526"/>
        <dbReference type="ChEBI" id="CHEBI:57783"/>
        <dbReference type="ChEBI" id="CHEBI:58320"/>
        <dbReference type="ChEBI" id="CHEBI:58349"/>
        <dbReference type="ChEBI" id="CHEBI:58585"/>
        <dbReference type="EC" id="1.1.1.381"/>
    </reaction>
</comment>
<dbReference type="PANTHER" id="PTHR43086">
    <property type="entry name" value="VERY-LONG-CHAIN 3-OXOOACYL-COA REDUCTASE"/>
    <property type="match status" value="1"/>
</dbReference>
<protein>
    <recommendedName>
        <fullName evidence="6">NADP-dependent 3-hydroxy acid dehydrogenase YdfG</fullName>
        <ecNumber evidence="4">1.1.1.298</ecNumber>
        <ecNumber evidence="5">1.1.1.381</ecNumber>
    </recommendedName>
    <alternativeName>
        <fullName evidence="8">L-allo-threonine dehydrogenase</fullName>
    </alternativeName>
    <alternativeName>
        <fullName evidence="7">Malonic semialdehyde reductase</fullName>
    </alternativeName>
</protein>
<dbReference type="InterPro" id="IPR002347">
    <property type="entry name" value="SDR_fam"/>
</dbReference>
<keyword evidence="13" id="KW-1185">Reference proteome</keyword>
<evidence type="ECO:0000256" key="11">
    <source>
        <dbReference type="RuleBase" id="RU000363"/>
    </source>
</evidence>
<dbReference type="PRINTS" id="PR00080">
    <property type="entry name" value="SDRFAMILY"/>
</dbReference>
<dbReference type="InterPro" id="IPR020904">
    <property type="entry name" value="Sc_DH/Rdtase_CS"/>
</dbReference>
<dbReference type="Gene3D" id="3.40.50.720">
    <property type="entry name" value="NAD(P)-binding Rossmann-like Domain"/>
    <property type="match status" value="1"/>
</dbReference>
<evidence type="ECO:0000256" key="3">
    <source>
        <dbReference type="ARBA" id="ARBA00043812"/>
    </source>
</evidence>
<comment type="catalytic activity">
    <reaction evidence="10">
        <text>3-hydroxypropanoate + NADP(+) = 3-oxopropanoate + NADPH + H(+)</text>
        <dbReference type="Rhea" id="RHEA:26438"/>
        <dbReference type="ChEBI" id="CHEBI:15378"/>
        <dbReference type="ChEBI" id="CHEBI:16510"/>
        <dbReference type="ChEBI" id="CHEBI:33190"/>
        <dbReference type="ChEBI" id="CHEBI:57783"/>
        <dbReference type="ChEBI" id="CHEBI:58349"/>
        <dbReference type="EC" id="1.1.1.298"/>
    </reaction>
</comment>
<proteinExistence type="inferred from homology"/>